<dbReference type="AlphaFoldDB" id="A0A0F4TVE2"/>
<dbReference type="PATRIC" id="fig|294.132.peg.741"/>
<organism evidence="2 3">
    <name type="scientific">Pseudomonas fluorescens</name>
    <dbReference type="NCBI Taxonomy" id="294"/>
    <lineage>
        <taxon>Bacteria</taxon>
        <taxon>Pseudomonadati</taxon>
        <taxon>Pseudomonadota</taxon>
        <taxon>Gammaproteobacteria</taxon>
        <taxon>Pseudomonadales</taxon>
        <taxon>Pseudomonadaceae</taxon>
        <taxon>Pseudomonas</taxon>
    </lineage>
</organism>
<evidence type="ECO:0000313" key="2">
    <source>
        <dbReference type="EMBL" id="KJZ47367.1"/>
    </source>
</evidence>
<dbReference type="Gene3D" id="2.30.30.830">
    <property type="match status" value="1"/>
</dbReference>
<comment type="caution">
    <text evidence="2">The sequence shown here is derived from an EMBL/GenBank/DDBJ whole genome shotgun (WGS) entry which is preliminary data.</text>
</comment>
<dbReference type="EMBL" id="LACC01000012">
    <property type="protein sequence ID" value="KJZ47367.1"/>
    <property type="molecule type" value="Genomic_DNA"/>
</dbReference>
<evidence type="ECO:0000256" key="1">
    <source>
        <dbReference type="SAM" id="MobiDB-lite"/>
    </source>
</evidence>
<feature type="region of interest" description="Disordered" evidence="1">
    <location>
        <begin position="160"/>
        <end position="180"/>
    </location>
</feature>
<evidence type="ECO:0008006" key="4">
    <source>
        <dbReference type="Google" id="ProtNLM"/>
    </source>
</evidence>
<protein>
    <recommendedName>
        <fullName evidence="4">Type II secretion system protein GspC N-terminal domain-containing protein</fullName>
    </recommendedName>
</protein>
<dbReference type="OrthoDB" id="6897895at2"/>
<sequence>MVMFSRERLTGLALLLGKASLLVVPLVYGAFLGWQEWRYREQLVLPAPLAASRAAPAPPQALDATAVATVLGLTTGAELLPSAEPLTLKASFVVTHGLSRVLLADSQGARIYQVGERLPGGSVLRRVEPDHAVLWSKGREELLTLQPPVTGFLQRLDPHGKPQVPSISPRFFSPLAGSTE</sequence>
<dbReference type="RefSeq" id="WP_046039660.1">
    <property type="nucleotide sequence ID" value="NZ_LACC01000012.1"/>
</dbReference>
<gene>
    <name evidence="2" type="ORF">VC35_10015</name>
</gene>
<name>A0A0F4TVE2_PSEFL</name>
<proteinExistence type="predicted"/>
<reference evidence="2 3" key="1">
    <citation type="submission" date="2015-03" db="EMBL/GenBank/DDBJ databases">
        <title>Comparative genomics of Pseudomonas insights into diversity of traits involved in vanlence and defense.</title>
        <authorList>
            <person name="Qin Y."/>
        </authorList>
    </citation>
    <scope>NUCLEOTIDE SEQUENCE [LARGE SCALE GENOMIC DNA]</scope>
    <source>
        <strain evidence="2 3">C8</strain>
    </source>
</reference>
<dbReference type="Proteomes" id="UP000033588">
    <property type="component" value="Unassembled WGS sequence"/>
</dbReference>
<accession>A0A0F4TVE2</accession>
<evidence type="ECO:0000313" key="3">
    <source>
        <dbReference type="Proteomes" id="UP000033588"/>
    </source>
</evidence>